<sequence>MNQIPPTKAPFVLSTPDLAPDPIGDDIDVYLPDGDWQVPAVVYVHGMPYPSEWPGPRVWPVYLGYGRATAERGAAGVVFTHSSGDEPDYDASAAKLDAVIDAVREHPRVDGDRLSLWHFSGGGPLSADYLREPPPWLRCLALTYPMLDDVRGFGIPQRMRPIDAIAHAGRLPVVLSNAGREREDLAEAVTRFRAAASNADANLTVIEVPDGQHGFDFADHTQQSRQAVTQALDTVLGHLRQGS</sequence>
<proteinExistence type="inferred from homology"/>
<dbReference type="EMBL" id="CP001778">
    <property type="protein sequence ID" value="ADD42839.1"/>
    <property type="molecule type" value="Genomic_DNA"/>
</dbReference>
<dbReference type="KEGG" id="sna:Snas_3168"/>
<name>D3QBF7_STANL</name>
<dbReference type="InterPro" id="IPR050261">
    <property type="entry name" value="FrsA_esterase"/>
</dbReference>
<comment type="similarity">
    <text evidence="1">Belongs to the AB hydrolase superfamily.</text>
</comment>
<dbReference type="eggNOG" id="COG0412">
    <property type="taxonomic scope" value="Bacteria"/>
</dbReference>
<dbReference type="STRING" id="446470.Snas_3168"/>
<dbReference type="Proteomes" id="UP000000844">
    <property type="component" value="Chromosome"/>
</dbReference>
<keyword evidence="3" id="KW-1185">Reference proteome</keyword>
<organism evidence="2 3">
    <name type="scientific">Stackebrandtia nassauensis (strain DSM 44728 / CIP 108903 / NRRL B-16338 / NBRC 102104 / LLR-40K-21)</name>
    <dbReference type="NCBI Taxonomy" id="446470"/>
    <lineage>
        <taxon>Bacteria</taxon>
        <taxon>Bacillati</taxon>
        <taxon>Actinomycetota</taxon>
        <taxon>Actinomycetes</taxon>
        <taxon>Glycomycetales</taxon>
        <taxon>Glycomycetaceae</taxon>
        <taxon>Stackebrandtia</taxon>
    </lineage>
</organism>
<dbReference type="RefSeq" id="WP_013018410.1">
    <property type="nucleotide sequence ID" value="NC_013947.1"/>
</dbReference>
<evidence type="ECO:0000256" key="1">
    <source>
        <dbReference type="ARBA" id="ARBA00008645"/>
    </source>
</evidence>
<accession>D3QBF7</accession>
<dbReference type="Gene3D" id="3.40.50.1820">
    <property type="entry name" value="alpha/beta hydrolase"/>
    <property type="match status" value="1"/>
</dbReference>
<dbReference type="AlphaFoldDB" id="D3QBF7"/>
<dbReference type="HOGENOM" id="CLU_1142046_0_0_11"/>
<dbReference type="PANTHER" id="PTHR22946">
    <property type="entry name" value="DIENELACTONE HYDROLASE DOMAIN-CONTAINING PROTEIN-RELATED"/>
    <property type="match status" value="1"/>
</dbReference>
<reference evidence="2 3" key="1">
    <citation type="journal article" date="2009" name="Stand. Genomic Sci.">
        <title>Complete genome sequence of Stackebrandtia nassauensis type strain (LLR-40K-21).</title>
        <authorList>
            <person name="Munk C."/>
            <person name="Lapidus A."/>
            <person name="Copeland A."/>
            <person name="Jando M."/>
            <person name="Mayilraj S."/>
            <person name="Glavina Del Rio T."/>
            <person name="Nolan M."/>
            <person name="Chen F."/>
            <person name="Lucas S."/>
            <person name="Tice H."/>
            <person name="Cheng J.F."/>
            <person name="Han C."/>
            <person name="Detter J.C."/>
            <person name="Bruce D."/>
            <person name="Goodwin L."/>
            <person name="Chain P."/>
            <person name="Pitluck S."/>
            <person name="Goker M."/>
            <person name="Ovchinikova G."/>
            <person name="Pati A."/>
            <person name="Ivanova N."/>
            <person name="Mavromatis K."/>
            <person name="Chen A."/>
            <person name="Palaniappan K."/>
            <person name="Land M."/>
            <person name="Hauser L."/>
            <person name="Chang Y.J."/>
            <person name="Jeffries C.D."/>
            <person name="Bristow J."/>
            <person name="Eisen J.A."/>
            <person name="Markowitz V."/>
            <person name="Hugenholtz P."/>
            <person name="Kyrpides N.C."/>
            <person name="Klenk H.P."/>
        </authorList>
    </citation>
    <scope>NUCLEOTIDE SEQUENCE [LARGE SCALE GENOMIC DNA]</scope>
    <source>
        <strain evidence="3">DSM 44728 / CIP 108903 / NRRL B-16338 / NBRC 102104 / LLR-40K-21</strain>
    </source>
</reference>
<protein>
    <submittedName>
        <fullName evidence="2">Uncharacterized protein</fullName>
    </submittedName>
</protein>
<dbReference type="OrthoDB" id="5902829at2"/>
<evidence type="ECO:0000313" key="3">
    <source>
        <dbReference type="Proteomes" id="UP000000844"/>
    </source>
</evidence>
<dbReference type="InterPro" id="IPR029058">
    <property type="entry name" value="AB_hydrolase_fold"/>
</dbReference>
<evidence type="ECO:0000313" key="2">
    <source>
        <dbReference type="EMBL" id="ADD42839.1"/>
    </source>
</evidence>
<gene>
    <name evidence="2" type="ordered locus">Snas_3168</name>
</gene>
<dbReference type="SUPFAM" id="SSF53474">
    <property type="entry name" value="alpha/beta-Hydrolases"/>
    <property type="match status" value="1"/>
</dbReference>